<evidence type="ECO:0000313" key="1">
    <source>
        <dbReference type="EMBL" id="CAB4155995.1"/>
    </source>
</evidence>
<accession>A0A6J5NFK4</accession>
<name>A0A6J5NFK4_9CAUD</name>
<dbReference type="EMBL" id="LR796630">
    <property type="protein sequence ID" value="CAB4155995.1"/>
    <property type="molecule type" value="Genomic_DNA"/>
</dbReference>
<gene>
    <name evidence="1" type="ORF">UFOVP674_41</name>
</gene>
<protein>
    <submittedName>
        <fullName evidence="1">Uncharacterized protein</fullName>
    </submittedName>
</protein>
<reference evidence="1" key="1">
    <citation type="submission" date="2020-04" db="EMBL/GenBank/DDBJ databases">
        <authorList>
            <person name="Chiriac C."/>
            <person name="Salcher M."/>
            <person name="Ghai R."/>
            <person name="Kavagutti S V."/>
        </authorList>
    </citation>
    <scope>NUCLEOTIDE SEQUENCE</scope>
</reference>
<organism evidence="1">
    <name type="scientific">uncultured Caudovirales phage</name>
    <dbReference type="NCBI Taxonomy" id="2100421"/>
    <lineage>
        <taxon>Viruses</taxon>
        <taxon>Duplodnaviria</taxon>
        <taxon>Heunggongvirae</taxon>
        <taxon>Uroviricota</taxon>
        <taxon>Caudoviricetes</taxon>
        <taxon>Peduoviridae</taxon>
        <taxon>Maltschvirus</taxon>
        <taxon>Maltschvirus maltsch</taxon>
    </lineage>
</organism>
<sequence>MPYGLPGAIKLIDNIRVVEQVSGQMTYLKDGTVVQPLYPCADQDGYNGEWLVYVPKSGRFIVPREVLQ</sequence>
<proteinExistence type="predicted"/>